<feature type="domain" description="DUF4236" evidence="2">
    <location>
        <begin position="4"/>
        <end position="56"/>
    </location>
</feature>
<dbReference type="InterPro" id="IPR025330">
    <property type="entry name" value="DUF4236"/>
</dbReference>
<keyword evidence="4" id="KW-1185">Reference proteome</keyword>
<evidence type="ECO:0000259" key="2">
    <source>
        <dbReference type="Pfam" id="PF14020"/>
    </source>
</evidence>
<comment type="caution">
    <text evidence="3">The sequence shown here is derived from an EMBL/GenBank/DDBJ whole genome shotgun (WGS) entry which is preliminary data.</text>
</comment>
<gene>
    <name evidence="3" type="ORF">L8V00_00945</name>
</gene>
<reference evidence="3" key="1">
    <citation type="submission" date="2022-02" db="EMBL/GenBank/DDBJ databases">
        <title>Corynebacterium sp. from urogenital microbiome.</title>
        <authorList>
            <person name="Cappelli E.A."/>
            <person name="Ribeiro T.G."/>
            <person name="Peixe L."/>
        </authorList>
    </citation>
    <scope>NUCLEOTIDE SEQUENCE</scope>
    <source>
        <strain evidence="3">C8Ua_174</strain>
    </source>
</reference>
<evidence type="ECO:0000313" key="4">
    <source>
        <dbReference type="Proteomes" id="UP001146469"/>
    </source>
</evidence>
<dbReference type="Pfam" id="PF14020">
    <property type="entry name" value="DUF4236"/>
    <property type="match status" value="1"/>
</dbReference>
<evidence type="ECO:0000313" key="3">
    <source>
        <dbReference type="EMBL" id="MCZ9288780.1"/>
    </source>
</evidence>
<dbReference type="RefSeq" id="WP_034986220.1">
    <property type="nucleotide sequence ID" value="NZ_JAKMUT010000001.1"/>
</dbReference>
<protein>
    <submittedName>
        <fullName evidence="3">DUF4236 domain-containing protein</fullName>
    </submittedName>
</protein>
<dbReference type="EMBL" id="JAKMUT010000001">
    <property type="protein sequence ID" value="MCZ9288780.1"/>
    <property type="molecule type" value="Genomic_DNA"/>
</dbReference>
<sequence length="64" mass="7079">MGMMFRNSKNFGPFRINTSSGGVGGSTRVGPMRITQRADGRQSVTIRTPIRGLNFTKTFGSKRR</sequence>
<organism evidence="3 4">
    <name type="scientific">Corynebacterium evansiae</name>
    <dbReference type="NCBI Taxonomy" id="2913499"/>
    <lineage>
        <taxon>Bacteria</taxon>
        <taxon>Bacillati</taxon>
        <taxon>Actinomycetota</taxon>
        <taxon>Actinomycetes</taxon>
        <taxon>Mycobacteriales</taxon>
        <taxon>Corynebacteriaceae</taxon>
        <taxon>Corynebacterium</taxon>
    </lineage>
</organism>
<name>A0A9X3LJ45_9CORY</name>
<dbReference type="AlphaFoldDB" id="A0A9X3LJ45"/>
<proteinExistence type="predicted"/>
<dbReference type="Proteomes" id="UP001146469">
    <property type="component" value="Unassembled WGS sequence"/>
</dbReference>
<accession>A0A9X3LJ45</accession>
<feature type="region of interest" description="Disordered" evidence="1">
    <location>
        <begin position="1"/>
        <end position="31"/>
    </location>
</feature>
<evidence type="ECO:0000256" key="1">
    <source>
        <dbReference type="SAM" id="MobiDB-lite"/>
    </source>
</evidence>